<dbReference type="GO" id="GO:0005634">
    <property type="term" value="C:nucleus"/>
    <property type="evidence" value="ECO:0007669"/>
    <property type="project" value="TreeGrafter"/>
</dbReference>
<dbReference type="GO" id="GO:0000082">
    <property type="term" value="P:G1/S transition of mitotic cell cycle"/>
    <property type="evidence" value="ECO:0007669"/>
    <property type="project" value="TreeGrafter"/>
</dbReference>
<feature type="domain" description="USP" evidence="3">
    <location>
        <begin position="1"/>
        <end position="366"/>
    </location>
</feature>
<comment type="similarity">
    <text evidence="1">Belongs to the peptidase C19 family.</text>
</comment>
<protein>
    <submittedName>
        <fullName evidence="5 6">USP domain-containing protein</fullName>
    </submittedName>
</protein>
<dbReference type="PANTHER" id="PTHR24006">
    <property type="entry name" value="UBIQUITIN CARBOXYL-TERMINAL HYDROLASE"/>
    <property type="match status" value="1"/>
</dbReference>
<reference evidence="5 6" key="1">
    <citation type="submission" date="2022-11" db="UniProtKB">
        <authorList>
            <consortium name="WormBaseParasite"/>
        </authorList>
    </citation>
    <scope>IDENTIFICATION</scope>
</reference>
<dbReference type="GO" id="GO:0016579">
    <property type="term" value="P:protein deubiquitination"/>
    <property type="evidence" value="ECO:0007669"/>
    <property type="project" value="InterPro"/>
</dbReference>
<keyword evidence="4" id="KW-1185">Reference proteome</keyword>
<dbReference type="PROSITE" id="PS50235">
    <property type="entry name" value="USP_3"/>
    <property type="match status" value="1"/>
</dbReference>
<dbReference type="Pfam" id="PF00443">
    <property type="entry name" value="UCH"/>
    <property type="match status" value="1"/>
</dbReference>
<dbReference type="CDD" id="cd02257">
    <property type="entry name" value="Peptidase_C19"/>
    <property type="match status" value="1"/>
</dbReference>
<evidence type="ECO:0000313" key="6">
    <source>
        <dbReference type="WBParaSite" id="PgE271_g001_t04"/>
    </source>
</evidence>
<dbReference type="GO" id="GO:0005829">
    <property type="term" value="C:cytosol"/>
    <property type="evidence" value="ECO:0007669"/>
    <property type="project" value="TreeGrafter"/>
</dbReference>
<feature type="compositionally biased region" description="Basic and acidic residues" evidence="2">
    <location>
        <begin position="314"/>
        <end position="323"/>
    </location>
</feature>
<feature type="region of interest" description="Disordered" evidence="2">
    <location>
        <begin position="302"/>
        <end position="323"/>
    </location>
</feature>
<dbReference type="InterPro" id="IPR001394">
    <property type="entry name" value="Peptidase_C19_UCH"/>
</dbReference>
<name>A0A915A2X4_PARUN</name>
<evidence type="ECO:0000256" key="2">
    <source>
        <dbReference type="SAM" id="MobiDB-lite"/>
    </source>
</evidence>
<evidence type="ECO:0000256" key="1">
    <source>
        <dbReference type="ARBA" id="ARBA00009085"/>
    </source>
</evidence>
<evidence type="ECO:0000313" key="5">
    <source>
        <dbReference type="WBParaSite" id="PgE271_g001_t03"/>
    </source>
</evidence>
<dbReference type="WBParaSite" id="PgE271_g001_t04">
    <property type="protein sequence ID" value="PgE271_g001_t04"/>
    <property type="gene ID" value="PgE271_g001"/>
</dbReference>
<sequence>MNAVLQSLLNVPNLQAYLLDANERLAIAHHEDAPLTRALLNLIGECSSLAGNVDRLMLKEVVSAVDHGRFSQGLQEDACEFLLELLKQLEDEHRRAFEVVKNDGDYEHLRDEVTNIFVFELEHTIICYRCGEERRQTENDCLLPLPLPPFSRGKRNRESVQSLIMRCLRSECVEHICSICHSERAIVQHSFTKLPKCLIVVLKRYEYNVQLANTSKRTDEVAIPLRIRLYEGKVASVTRFIREPGRIDEVVAETPTLPASKLQYSSEVVMRTLPEMIGHLQGNQKVKYCSMEALLHMERDQSTTNVRTQSHHAMKSDSGSEGKQELVTVVDGNSNDFFMNLSFDTMALVSFFSPIFVWTPFTALNV</sequence>
<dbReference type="InterPro" id="IPR028889">
    <property type="entry name" value="USP"/>
</dbReference>
<dbReference type="GO" id="GO:0004843">
    <property type="term" value="F:cysteine-type deubiquitinase activity"/>
    <property type="evidence" value="ECO:0007669"/>
    <property type="project" value="InterPro"/>
</dbReference>
<dbReference type="Gene3D" id="3.90.70.10">
    <property type="entry name" value="Cysteine proteinases"/>
    <property type="match status" value="1"/>
</dbReference>
<evidence type="ECO:0000313" key="4">
    <source>
        <dbReference type="Proteomes" id="UP000887569"/>
    </source>
</evidence>
<dbReference type="Proteomes" id="UP000887569">
    <property type="component" value="Unplaced"/>
</dbReference>
<dbReference type="InterPro" id="IPR050164">
    <property type="entry name" value="Peptidase_C19"/>
</dbReference>
<dbReference type="SUPFAM" id="SSF54001">
    <property type="entry name" value="Cysteine proteinases"/>
    <property type="match status" value="1"/>
</dbReference>
<dbReference type="AlphaFoldDB" id="A0A915A2X4"/>
<accession>A0A915A2X4</accession>
<proteinExistence type="inferred from homology"/>
<dbReference type="WBParaSite" id="PgE271_g001_t03">
    <property type="protein sequence ID" value="PgE271_g001_t03"/>
    <property type="gene ID" value="PgE271_g001"/>
</dbReference>
<dbReference type="InterPro" id="IPR038765">
    <property type="entry name" value="Papain-like_cys_pep_sf"/>
</dbReference>
<organism evidence="4 6">
    <name type="scientific">Parascaris univalens</name>
    <name type="common">Nematode worm</name>
    <dbReference type="NCBI Taxonomy" id="6257"/>
    <lineage>
        <taxon>Eukaryota</taxon>
        <taxon>Metazoa</taxon>
        <taxon>Ecdysozoa</taxon>
        <taxon>Nematoda</taxon>
        <taxon>Chromadorea</taxon>
        <taxon>Rhabditida</taxon>
        <taxon>Spirurina</taxon>
        <taxon>Ascaridomorpha</taxon>
        <taxon>Ascaridoidea</taxon>
        <taxon>Ascarididae</taxon>
        <taxon>Parascaris</taxon>
    </lineage>
</organism>
<evidence type="ECO:0000259" key="3">
    <source>
        <dbReference type="PROSITE" id="PS50235"/>
    </source>
</evidence>
<dbReference type="PANTHER" id="PTHR24006:SF915">
    <property type="entry name" value="UBIQUITIN CARBOXYL-TERMINAL HYDROLASE-RELATED"/>
    <property type="match status" value="1"/>
</dbReference>